<dbReference type="Gene3D" id="1.10.10.10">
    <property type="entry name" value="Winged helix-like DNA-binding domain superfamily/Winged helix DNA-binding domain"/>
    <property type="match status" value="1"/>
</dbReference>
<feature type="region of interest" description="Disordered" evidence="1">
    <location>
        <begin position="1"/>
        <end position="45"/>
    </location>
</feature>
<feature type="compositionally biased region" description="Basic and acidic residues" evidence="1">
    <location>
        <begin position="34"/>
        <end position="45"/>
    </location>
</feature>
<dbReference type="EMBL" id="LR796677">
    <property type="protein sequence ID" value="CAB4159007.1"/>
    <property type="molecule type" value="Genomic_DNA"/>
</dbReference>
<dbReference type="InterPro" id="IPR036390">
    <property type="entry name" value="WH_DNA-bd_sf"/>
</dbReference>
<accession>A0A6J5NJM0</accession>
<evidence type="ECO:0000256" key="1">
    <source>
        <dbReference type="SAM" id="MobiDB-lite"/>
    </source>
</evidence>
<evidence type="ECO:0000313" key="2">
    <source>
        <dbReference type="EMBL" id="CAB4159007.1"/>
    </source>
</evidence>
<name>A0A6J5NJM0_9CAUD</name>
<gene>
    <name evidence="2" type="ORF">UFOVP711_44</name>
</gene>
<reference evidence="2" key="1">
    <citation type="submission" date="2020-04" db="EMBL/GenBank/DDBJ databases">
        <authorList>
            <person name="Chiriac C."/>
            <person name="Salcher M."/>
            <person name="Ghai R."/>
            <person name="Kavagutti S V."/>
        </authorList>
    </citation>
    <scope>NUCLEOTIDE SEQUENCE</scope>
</reference>
<protein>
    <submittedName>
        <fullName evidence="2">Uncharacterized protein</fullName>
    </submittedName>
</protein>
<organism evidence="2">
    <name type="scientific">uncultured Caudovirales phage</name>
    <dbReference type="NCBI Taxonomy" id="2100421"/>
    <lineage>
        <taxon>Viruses</taxon>
        <taxon>Duplodnaviria</taxon>
        <taxon>Heunggongvirae</taxon>
        <taxon>Uroviricota</taxon>
        <taxon>Caudoviricetes</taxon>
        <taxon>Peduoviridae</taxon>
        <taxon>Maltschvirus</taxon>
        <taxon>Maltschvirus maltsch</taxon>
    </lineage>
</organism>
<dbReference type="InterPro" id="IPR036388">
    <property type="entry name" value="WH-like_DNA-bd_sf"/>
</dbReference>
<sequence>MEQPDLFSYNNEDDYYRRLPAPSVEDSPTSAGRAKREDANGKTSKRQKEILDLLARLGTVGATWKDVADELGLHHGQASGALSTLHGAGLVFALKSTRNNCQPYVHAKFRANYLDAARNDSPVTTKAGRKRASLERLHEAVSIWLAHPTEANLEKVREANKDVDE</sequence>
<proteinExistence type="predicted"/>
<dbReference type="SUPFAM" id="SSF46785">
    <property type="entry name" value="Winged helix' DNA-binding domain"/>
    <property type="match status" value="1"/>
</dbReference>